<organism evidence="2 3">
    <name type="scientific">Aldrovandia affinis</name>
    <dbReference type="NCBI Taxonomy" id="143900"/>
    <lineage>
        <taxon>Eukaryota</taxon>
        <taxon>Metazoa</taxon>
        <taxon>Chordata</taxon>
        <taxon>Craniata</taxon>
        <taxon>Vertebrata</taxon>
        <taxon>Euteleostomi</taxon>
        <taxon>Actinopterygii</taxon>
        <taxon>Neopterygii</taxon>
        <taxon>Teleostei</taxon>
        <taxon>Notacanthiformes</taxon>
        <taxon>Halosauridae</taxon>
        <taxon>Aldrovandia</taxon>
    </lineage>
</organism>
<feature type="compositionally biased region" description="Basic and acidic residues" evidence="1">
    <location>
        <begin position="56"/>
        <end position="69"/>
    </location>
</feature>
<feature type="non-terminal residue" evidence="2">
    <location>
        <position position="1"/>
    </location>
</feature>
<dbReference type="EMBL" id="JAINUG010000077">
    <property type="protein sequence ID" value="KAJ8400384.1"/>
    <property type="molecule type" value="Genomic_DNA"/>
</dbReference>
<reference evidence="2" key="1">
    <citation type="journal article" date="2023" name="Science">
        <title>Genome structures resolve the early diversification of teleost fishes.</title>
        <authorList>
            <person name="Parey E."/>
            <person name="Louis A."/>
            <person name="Montfort J."/>
            <person name="Bouchez O."/>
            <person name="Roques C."/>
            <person name="Iampietro C."/>
            <person name="Lluch J."/>
            <person name="Castinel A."/>
            <person name="Donnadieu C."/>
            <person name="Desvignes T."/>
            <person name="Floi Bucao C."/>
            <person name="Jouanno E."/>
            <person name="Wen M."/>
            <person name="Mejri S."/>
            <person name="Dirks R."/>
            <person name="Jansen H."/>
            <person name="Henkel C."/>
            <person name="Chen W.J."/>
            <person name="Zahm M."/>
            <person name="Cabau C."/>
            <person name="Klopp C."/>
            <person name="Thompson A.W."/>
            <person name="Robinson-Rechavi M."/>
            <person name="Braasch I."/>
            <person name="Lecointre G."/>
            <person name="Bobe J."/>
            <person name="Postlethwait J.H."/>
            <person name="Berthelot C."/>
            <person name="Roest Crollius H."/>
            <person name="Guiguen Y."/>
        </authorList>
    </citation>
    <scope>NUCLEOTIDE SEQUENCE</scope>
    <source>
        <strain evidence="2">NC1722</strain>
    </source>
</reference>
<dbReference type="AlphaFoldDB" id="A0AAD7SDE1"/>
<name>A0AAD7SDE1_9TELE</name>
<evidence type="ECO:0000256" key="1">
    <source>
        <dbReference type="SAM" id="MobiDB-lite"/>
    </source>
</evidence>
<proteinExistence type="predicted"/>
<accession>A0AAD7SDE1</accession>
<keyword evidence="3" id="KW-1185">Reference proteome</keyword>
<protein>
    <submittedName>
        <fullName evidence="2">Uncharacterized protein</fullName>
    </submittedName>
</protein>
<comment type="caution">
    <text evidence="2">The sequence shown here is derived from an EMBL/GenBank/DDBJ whole genome shotgun (WGS) entry which is preliminary data.</text>
</comment>
<feature type="compositionally biased region" description="Basic and acidic residues" evidence="1">
    <location>
        <begin position="10"/>
        <end position="32"/>
    </location>
</feature>
<evidence type="ECO:0000313" key="3">
    <source>
        <dbReference type="Proteomes" id="UP001221898"/>
    </source>
</evidence>
<feature type="compositionally biased region" description="Polar residues" evidence="1">
    <location>
        <begin position="34"/>
        <end position="46"/>
    </location>
</feature>
<sequence length="120" mass="13560">RETLTLGNSSEREREREGKKNTERERERERHRALSNQHQQESQTKLSAGAAGRSDLTGERREKREDGSGRGKKGRIKRVQAERGRSVISSGASCVCPTWSPRLFCLSANTQTPVRTSPWP</sequence>
<evidence type="ECO:0000313" key="2">
    <source>
        <dbReference type="EMBL" id="KAJ8400384.1"/>
    </source>
</evidence>
<dbReference type="Proteomes" id="UP001221898">
    <property type="component" value="Unassembled WGS sequence"/>
</dbReference>
<feature type="region of interest" description="Disordered" evidence="1">
    <location>
        <begin position="1"/>
        <end position="87"/>
    </location>
</feature>
<gene>
    <name evidence="2" type="ORF">AAFF_G00397670</name>
</gene>